<comment type="caution">
    <text evidence="1">The sequence shown here is derived from an EMBL/GenBank/DDBJ whole genome shotgun (WGS) entry which is preliminary data.</text>
</comment>
<evidence type="ECO:0000313" key="2">
    <source>
        <dbReference type="Proteomes" id="UP000186553"/>
    </source>
</evidence>
<sequence length="72" mass="8270">MIADSTWLTRPQASEYLANKLPFKTVQQWASFLANNRTSKEVYTLKFQQINGKIAYSETTLKAFILSITSKH</sequence>
<accession>A0A1C3CYP7</accession>
<evidence type="ECO:0000313" key="1">
    <source>
        <dbReference type="EMBL" id="ODA13737.1"/>
    </source>
</evidence>
<keyword evidence="2" id="KW-1185">Reference proteome</keyword>
<name>A0A1C3CYP7_9GAMM</name>
<dbReference type="STRING" id="1891224.BBP83_05040"/>
<gene>
    <name evidence="1" type="ORF">BBP83_05040</name>
</gene>
<protein>
    <submittedName>
        <fullName evidence="1">Uncharacterized protein</fullName>
    </submittedName>
</protein>
<dbReference type="AlphaFoldDB" id="A0A1C3CYP7"/>
<dbReference type="Proteomes" id="UP000186553">
    <property type="component" value="Unassembled WGS sequence"/>
</dbReference>
<dbReference type="OrthoDB" id="6694621at2"/>
<dbReference type="RefSeq" id="WP_068886522.1">
    <property type="nucleotide sequence ID" value="NZ_CBCRUU010000001.1"/>
</dbReference>
<reference evidence="1 2" key="1">
    <citation type="submission" date="2016-07" db="EMBL/GenBank/DDBJ databases">
        <title>Acinetobacter sp. ANC 4603.</title>
        <authorList>
            <person name="Radolfova-Krizova L."/>
            <person name="Nemec A."/>
        </authorList>
    </citation>
    <scope>NUCLEOTIDE SEQUENCE [LARGE SCALE GENOMIC DNA]</scope>
    <source>
        <strain evidence="1 2">ANC 4603</strain>
    </source>
</reference>
<proteinExistence type="predicted"/>
<dbReference type="EMBL" id="MBDL01000008">
    <property type="protein sequence ID" value="ODA13737.1"/>
    <property type="molecule type" value="Genomic_DNA"/>
</dbReference>
<organism evidence="1 2">
    <name type="scientific">Acinetobacter celticus</name>
    <dbReference type="NCBI Taxonomy" id="1891224"/>
    <lineage>
        <taxon>Bacteria</taxon>
        <taxon>Pseudomonadati</taxon>
        <taxon>Pseudomonadota</taxon>
        <taxon>Gammaproteobacteria</taxon>
        <taxon>Moraxellales</taxon>
        <taxon>Moraxellaceae</taxon>
        <taxon>Acinetobacter</taxon>
    </lineage>
</organism>